<evidence type="ECO:0000256" key="2">
    <source>
        <dbReference type="ARBA" id="ARBA00004115"/>
    </source>
</evidence>
<keyword evidence="20" id="KW-0472">Membrane</keyword>
<comment type="catalytic activity">
    <reaction evidence="26">
        <text>L-threonyl-[protein] + ATP = O-phospho-L-threonyl-[protein] + ADP + H(+)</text>
        <dbReference type="Rhea" id="RHEA:46608"/>
        <dbReference type="Rhea" id="RHEA-COMP:11060"/>
        <dbReference type="Rhea" id="RHEA-COMP:11605"/>
        <dbReference type="ChEBI" id="CHEBI:15378"/>
        <dbReference type="ChEBI" id="CHEBI:30013"/>
        <dbReference type="ChEBI" id="CHEBI:30616"/>
        <dbReference type="ChEBI" id="CHEBI:61977"/>
        <dbReference type="ChEBI" id="CHEBI:456216"/>
        <dbReference type="EC" id="2.7.11.1"/>
    </reaction>
</comment>
<dbReference type="GO" id="GO:0051082">
    <property type="term" value="F:unfolded protein binding"/>
    <property type="evidence" value="ECO:0007669"/>
    <property type="project" value="TreeGrafter"/>
</dbReference>
<evidence type="ECO:0000256" key="11">
    <source>
        <dbReference type="ARBA" id="ARBA00022741"/>
    </source>
</evidence>
<keyword evidence="16" id="KW-0067">ATP-binding</keyword>
<evidence type="ECO:0000256" key="1">
    <source>
        <dbReference type="ARBA" id="ARBA00001946"/>
    </source>
</evidence>
<dbReference type="Proteomes" id="UP000557426">
    <property type="component" value="Unassembled WGS sequence"/>
</dbReference>
<evidence type="ECO:0000256" key="16">
    <source>
        <dbReference type="ARBA" id="ARBA00022840"/>
    </source>
</evidence>
<evidence type="ECO:0000259" key="33">
    <source>
        <dbReference type="PROSITE" id="PS50011"/>
    </source>
</evidence>
<dbReference type="InterPro" id="IPR008271">
    <property type="entry name" value="Ser/Thr_kinase_AS"/>
</dbReference>
<evidence type="ECO:0000256" key="28">
    <source>
        <dbReference type="ARBA" id="ARBA00073767"/>
    </source>
</evidence>
<dbReference type="PROSITE" id="PS51392">
    <property type="entry name" value="KEN"/>
    <property type="match status" value="1"/>
</dbReference>
<evidence type="ECO:0000313" key="35">
    <source>
        <dbReference type="EMBL" id="NXT75898.1"/>
    </source>
</evidence>
<evidence type="ECO:0000256" key="29">
    <source>
        <dbReference type="ARBA" id="ARBA00076266"/>
    </source>
</evidence>
<keyword evidence="6" id="KW-0808">Transferase</keyword>
<protein>
    <recommendedName>
        <fullName evidence="28">Serine/threonine-protein kinase/endoribonuclease IRE1</fullName>
        <ecNumber evidence="3">2.7.11.1</ecNumber>
    </recommendedName>
    <alternativeName>
        <fullName evidence="29">Endoplasmic reticulum-to-nucleus signaling 1</fullName>
    </alternativeName>
    <alternativeName>
        <fullName evidence="30">Inositol-requiring protein 1</fullName>
    </alternativeName>
    <alternativeName>
        <fullName evidence="31">Ire1-alpha</fullName>
    </alternativeName>
</protein>
<feature type="non-terminal residue" evidence="35">
    <location>
        <position position="929"/>
    </location>
</feature>
<evidence type="ECO:0000256" key="13">
    <source>
        <dbReference type="ARBA" id="ARBA00022777"/>
    </source>
</evidence>
<reference evidence="35 36" key="1">
    <citation type="submission" date="2019-09" db="EMBL/GenBank/DDBJ databases">
        <title>Bird 10,000 Genomes (B10K) Project - Family phase.</title>
        <authorList>
            <person name="Zhang G."/>
        </authorList>
    </citation>
    <scope>NUCLEOTIDE SEQUENCE [LARGE SCALE GENOMIC DNA]</scope>
    <source>
        <strain evidence="35">B10K-DU-011-47</strain>
        <tissue evidence="35">Mixed tissue sample</tissue>
    </source>
</reference>
<keyword evidence="12" id="KW-0013">ADP-ribosylation</keyword>
<evidence type="ECO:0000313" key="36">
    <source>
        <dbReference type="Proteomes" id="UP000557426"/>
    </source>
</evidence>
<feature type="region of interest" description="Disordered" evidence="32">
    <location>
        <begin position="381"/>
        <end position="404"/>
    </location>
</feature>
<feature type="non-terminal residue" evidence="35">
    <location>
        <position position="1"/>
    </location>
</feature>
<evidence type="ECO:0000256" key="31">
    <source>
        <dbReference type="ARBA" id="ARBA00083182"/>
    </source>
</evidence>
<feature type="domain" description="Protein kinase" evidence="33">
    <location>
        <begin position="531"/>
        <end position="792"/>
    </location>
</feature>
<evidence type="ECO:0000256" key="20">
    <source>
        <dbReference type="ARBA" id="ARBA00023136"/>
    </source>
</evidence>
<dbReference type="PROSITE" id="PS50011">
    <property type="entry name" value="PROTEIN_KINASE_DOM"/>
    <property type="match status" value="1"/>
</dbReference>
<evidence type="ECO:0000256" key="26">
    <source>
        <dbReference type="ARBA" id="ARBA00047899"/>
    </source>
</evidence>
<evidence type="ECO:0000256" key="19">
    <source>
        <dbReference type="ARBA" id="ARBA00023015"/>
    </source>
</evidence>
<evidence type="ECO:0000256" key="18">
    <source>
        <dbReference type="ARBA" id="ARBA00022989"/>
    </source>
</evidence>
<dbReference type="InterPro" id="IPR000719">
    <property type="entry name" value="Prot_kinase_dom"/>
</dbReference>
<dbReference type="Gene3D" id="3.30.200.20">
    <property type="entry name" value="Phosphorylase Kinase, domain 1"/>
    <property type="match status" value="1"/>
</dbReference>
<keyword evidence="13" id="KW-0418">Kinase</keyword>
<keyword evidence="11" id="KW-0547">Nucleotide-binding</keyword>
<keyword evidence="23" id="KW-0325">Glycoprotein</keyword>
<dbReference type="EC" id="2.7.11.1" evidence="3"/>
<dbReference type="Pfam" id="PF06479">
    <property type="entry name" value="Ribonuc_2-5A"/>
    <property type="match status" value="1"/>
</dbReference>
<comment type="subcellular location">
    <subcellularLocation>
        <location evidence="2">Endoplasmic reticulum membrane</location>
        <topology evidence="2">Single-pass type I membrane protein</topology>
    </subcellularLocation>
</comment>
<dbReference type="FunFam" id="3.30.200.20:FF:000077">
    <property type="entry name" value="Putative Serine/threonine-protein kinase/endoribonuclease IRE1"/>
    <property type="match status" value="1"/>
</dbReference>
<keyword evidence="25" id="KW-0511">Multifunctional enzyme</keyword>
<gene>
    <name evidence="35" type="primary">Ern1_0</name>
    <name evidence="35" type="ORF">ZAPATR_R12610</name>
</gene>
<keyword evidence="5" id="KW-0597">Phosphoprotein</keyword>
<evidence type="ECO:0000256" key="10">
    <source>
        <dbReference type="ARBA" id="ARBA00022729"/>
    </source>
</evidence>
<dbReference type="GO" id="GO:1905898">
    <property type="term" value="P:positive regulation of response to endoplasmic reticulum stress"/>
    <property type="evidence" value="ECO:0007669"/>
    <property type="project" value="UniProtKB-ARBA"/>
</dbReference>
<keyword evidence="24" id="KW-0834">Unfolded protein response</keyword>
<dbReference type="Gene3D" id="2.130.10.10">
    <property type="entry name" value="YVTN repeat-like/Quinoprotein amine dehydrogenase"/>
    <property type="match status" value="1"/>
</dbReference>
<keyword evidence="9" id="KW-0479">Metal-binding</keyword>
<dbReference type="Pfam" id="PF00069">
    <property type="entry name" value="Pkinase"/>
    <property type="match status" value="1"/>
</dbReference>
<evidence type="ECO:0000256" key="3">
    <source>
        <dbReference type="ARBA" id="ARBA00012513"/>
    </source>
</evidence>
<dbReference type="PANTHER" id="PTHR13954:SF15">
    <property type="entry name" value="SERINE_THREONINE-PROTEIN KINASE_ENDORIBONUCLEASE IRE2"/>
    <property type="match status" value="1"/>
</dbReference>
<dbReference type="InterPro" id="IPR011047">
    <property type="entry name" value="Quinoprotein_ADH-like_sf"/>
</dbReference>
<dbReference type="InterPro" id="IPR045133">
    <property type="entry name" value="IRE1/2-like"/>
</dbReference>
<comment type="catalytic activity">
    <reaction evidence="27">
        <text>L-seryl-[protein] + ATP = O-phospho-L-seryl-[protein] + ADP + H(+)</text>
        <dbReference type="Rhea" id="RHEA:17989"/>
        <dbReference type="Rhea" id="RHEA-COMP:9863"/>
        <dbReference type="Rhea" id="RHEA-COMP:11604"/>
        <dbReference type="ChEBI" id="CHEBI:15378"/>
        <dbReference type="ChEBI" id="CHEBI:29999"/>
        <dbReference type="ChEBI" id="CHEBI:30616"/>
        <dbReference type="ChEBI" id="CHEBI:83421"/>
        <dbReference type="ChEBI" id="CHEBI:456216"/>
        <dbReference type="EC" id="2.7.11.1"/>
    </reaction>
</comment>
<keyword evidence="10" id="KW-0732">Signal</keyword>
<evidence type="ECO:0000256" key="8">
    <source>
        <dbReference type="ARBA" id="ARBA00022703"/>
    </source>
</evidence>
<evidence type="ECO:0000256" key="12">
    <source>
        <dbReference type="ARBA" id="ARBA00022765"/>
    </source>
</evidence>
<dbReference type="GO" id="GO:0010629">
    <property type="term" value="P:negative regulation of gene expression"/>
    <property type="evidence" value="ECO:0007669"/>
    <property type="project" value="UniProtKB-ARBA"/>
</dbReference>
<dbReference type="GO" id="GO:0004521">
    <property type="term" value="F:RNA endonuclease activity"/>
    <property type="evidence" value="ECO:0007669"/>
    <property type="project" value="InterPro"/>
</dbReference>
<dbReference type="GO" id="GO:0016787">
    <property type="term" value="F:hydrolase activity"/>
    <property type="evidence" value="ECO:0007669"/>
    <property type="project" value="UniProtKB-KW"/>
</dbReference>
<evidence type="ECO:0000256" key="21">
    <source>
        <dbReference type="ARBA" id="ARBA00023157"/>
    </source>
</evidence>
<evidence type="ECO:0000259" key="34">
    <source>
        <dbReference type="PROSITE" id="PS51392"/>
    </source>
</evidence>
<keyword evidence="4" id="KW-0723">Serine/threonine-protein kinase</keyword>
<dbReference type="InterPro" id="IPR015943">
    <property type="entry name" value="WD40/YVTN_repeat-like_dom_sf"/>
</dbReference>
<evidence type="ECO:0000256" key="9">
    <source>
        <dbReference type="ARBA" id="ARBA00022723"/>
    </source>
</evidence>
<dbReference type="GO" id="GO:0004674">
    <property type="term" value="F:protein serine/threonine kinase activity"/>
    <property type="evidence" value="ECO:0007669"/>
    <property type="project" value="UniProtKB-KW"/>
</dbReference>
<evidence type="ECO:0000256" key="27">
    <source>
        <dbReference type="ARBA" id="ARBA00048679"/>
    </source>
</evidence>
<dbReference type="CDD" id="cd13982">
    <property type="entry name" value="STKc_IRE1"/>
    <property type="match status" value="1"/>
</dbReference>
<evidence type="ECO:0000256" key="32">
    <source>
        <dbReference type="SAM" id="MobiDB-lite"/>
    </source>
</evidence>
<keyword evidence="36" id="KW-1185">Reference proteome</keyword>
<evidence type="ECO:0000256" key="15">
    <source>
        <dbReference type="ARBA" id="ARBA00022824"/>
    </source>
</evidence>
<dbReference type="GO" id="GO:0036498">
    <property type="term" value="P:IRE1-mediated unfolded protein response"/>
    <property type="evidence" value="ECO:0007669"/>
    <property type="project" value="UniProtKB-ARBA"/>
</dbReference>
<dbReference type="SUPFAM" id="SSF50998">
    <property type="entry name" value="Quinoprotein alcohol dehydrogenase-like"/>
    <property type="match status" value="1"/>
</dbReference>
<dbReference type="GO" id="GO:0033120">
    <property type="term" value="P:positive regulation of RNA splicing"/>
    <property type="evidence" value="ECO:0007669"/>
    <property type="project" value="UniProtKB-ARBA"/>
</dbReference>
<dbReference type="GO" id="GO:1990604">
    <property type="term" value="C:IRE1-TRAF2-ASK1 complex"/>
    <property type="evidence" value="ECO:0007669"/>
    <property type="project" value="TreeGrafter"/>
</dbReference>
<dbReference type="CDD" id="cd10422">
    <property type="entry name" value="RNase_Ire1"/>
    <property type="match status" value="1"/>
</dbReference>
<dbReference type="CDD" id="cd09769">
    <property type="entry name" value="Luminal_IRE1"/>
    <property type="match status" value="1"/>
</dbReference>
<feature type="domain" description="KEN" evidence="34">
    <location>
        <begin position="795"/>
        <end position="923"/>
    </location>
</feature>
<keyword evidence="18" id="KW-1133">Transmembrane helix</keyword>
<evidence type="ECO:0000256" key="14">
    <source>
        <dbReference type="ARBA" id="ARBA00022801"/>
    </source>
</evidence>
<evidence type="ECO:0000256" key="17">
    <source>
        <dbReference type="ARBA" id="ARBA00022842"/>
    </source>
</evidence>
<keyword evidence="22" id="KW-0804">Transcription</keyword>
<dbReference type="SUPFAM" id="SSF56112">
    <property type="entry name" value="Protein kinase-like (PK-like)"/>
    <property type="match status" value="1"/>
</dbReference>
<keyword evidence="15" id="KW-0256">Endoplasmic reticulum</keyword>
<accession>A0A7L3F6K7</accession>
<evidence type="ECO:0000256" key="7">
    <source>
        <dbReference type="ARBA" id="ARBA00022692"/>
    </source>
</evidence>
<evidence type="ECO:0000256" key="6">
    <source>
        <dbReference type="ARBA" id="ARBA00022679"/>
    </source>
</evidence>
<comment type="caution">
    <text evidence="35">The sequence shown here is derived from an EMBL/GenBank/DDBJ whole genome shotgun (WGS) entry which is preliminary data.</text>
</comment>
<proteinExistence type="predicted"/>
<dbReference type="InterPro" id="IPR010513">
    <property type="entry name" value="KEN_dom"/>
</dbReference>
<dbReference type="GO" id="GO:0070059">
    <property type="term" value="P:intrinsic apoptotic signaling pathway in response to endoplasmic reticulum stress"/>
    <property type="evidence" value="ECO:0007669"/>
    <property type="project" value="TreeGrafter"/>
</dbReference>
<dbReference type="EMBL" id="VZTU01007467">
    <property type="protein sequence ID" value="NXT75898.1"/>
    <property type="molecule type" value="Genomic_DNA"/>
</dbReference>
<keyword evidence="21" id="KW-1015">Disulfide bond</keyword>
<dbReference type="Gene3D" id="1.10.510.10">
    <property type="entry name" value="Transferase(Phosphotransferase) domain 1"/>
    <property type="match status" value="1"/>
</dbReference>
<organism evidence="35 36">
    <name type="scientific">Zapornia atra</name>
    <name type="common">Henderson crake</name>
    <dbReference type="NCBI Taxonomy" id="2585822"/>
    <lineage>
        <taxon>Eukaryota</taxon>
        <taxon>Metazoa</taxon>
        <taxon>Chordata</taxon>
        <taxon>Craniata</taxon>
        <taxon>Vertebrata</taxon>
        <taxon>Euteleostomi</taxon>
        <taxon>Archelosauria</taxon>
        <taxon>Archosauria</taxon>
        <taxon>Dinosauria</taxon>
        <taxon>Saurischia</taxon>
        <taxon>Theropoda</taxon>
        <taxon>Coelurosauria</taxon>
        <taxon>Aves</taxon>
        <taxon>Neognathae</taxon>
        <taxon>Neoaves</taxon>
        <taxon>Gruiformes</taxon>
        <taxon>Rallidae</taxon>
        <taxon>Zapornia</taxon>
    </lineage>
</organism>
<keyword evidence="14" id="KW-0378">Hydrolase</keyword>
<dbReference type="AlphaFoldDB" id="A0A7L3F6K7"/>
<dbReference type="FunFam" id="1.10.510.10:FF:000215">
    <property type="entry name" value="serine/threonine-protein kinase/endoribonuclease IRE1 isoform X1"/>
    <property type="match status" value="1"/>
</dbReference>
<sequence length="929" mass="102884">CLKGGAVTVPETLLFISTLDGNLHAVSKSTGDIKWTLKDDPILQVPVYVAEPAFLPDPNDGSLYILGGKNKEGLMKLPFTIPELVQSSPCRSSDGVLYTGKKQDTWFIVDPKSGEKQTTLSTEAWDGLCPSSPLLYIGRTQYVITMYDTKSRELRWNATFSDYSAPLCEESHHYKMAHFASSGDGLVVTLDKESGEVLWAQNYGSPVVGIYMWHQDSLRRVPHLNLAMETLRYLTFHSQDIHLLKGSYQSVKDFTATKTQLLPALYVGKHAASFYALTSLVHSSVALVPQGITLARIDGPTTDDVTMRESGECEITPSTDVKYPQGSITSLHNQWFLIGHHELPPVVHTTMLRAFPENLRKTTETIIPRAPPARTAFDDFLAPSSPEEPAIRSEGPFQPDPAPREQVKVYPEAGIWDLVMAGVGTALLGGGVLFLLLTKLQKQHAVQQQQLEKQIQLLQQEMLLPSRVSGEGVPAEPAEPGLSQGSVLQLLQSSSSSASLKDLANGMDSSDPAVPAAAEEPDVIVVGKVSFNPKDVLGHGAGGTFVFRGQFDGRNVAVKRLLPECFHLVDREVQLLRESDEHPHVVRYFCTEKDKQFHYIATELCSATLQEYVESPSFDRRNLDPVSVLRQTMSGLAHLHSLSIVHRDLKPCNILISVPNRHGQIRAVISDFGLCKKLQGGRQSFSLRSGIPGTEGWIAPEVLQEAPKENPTCAVDIFSAGCVFYYVVSGGQHPFGDSLRRQANILSGSYQLSCLQEEAHDKLVARELIVAMISPEPQCRPSAPVVLMHPFFWSQEKQLQFFQDVSDRIEKEPAEGPIVSALETGGRSVVRTNWRMHISLPLQTDLRKFRTYKGGSVRDLLRAMRNKKHHYHELPADVQATLGSIPDGFVHYFTSRFPRLLLHTHRALRACAQERLFHPYYGQGPGDSG</sequence>
<dbReference type="SMART" id="SM00564">
    <property type="entry name" value="PQQ"/>
    <property type="match status" value="4"/>
</dbReference>
<evidence type="ECO:0000256" key="30">
    <source>
        <dbReference type="ARBA" id="ARBA00078578"/>
    </source>
</evidence>
<dbReference type="GO" id="GO:0042803">
    <property type="term" value="F:protein homodimerization activity"/>
    <property type="evidence" value="ECO:0007669"/>
    <property type="project" value="UniProtKB-ARBA"/>
</dbReference>
<dbReference type="FunFam" id="2.130.10.10:FF:000225">
    <property type="entry name" value="Endoplasmic reticulum to nucleus-signaling 1"/>
    <property type="match status" value="1"/>
</dbReference>
<keyword evidence="17" id="KW-0460">Magnesium</keyword>
<evidence type="ECO:0000256" key="23">
    <source>
        <dbReference type="ARBA" id="ARBA00023180"/>
    </source>
</evidence>
<dbReference type="InterPro" id="IPR038357">
    <property type="entry name" value="KEN_sf"/>
</dbReference>
<dbReference type="InterPro" id="IPR018391">
    <property type="entry name" value="PQQ_b-propeller_rpt"/>
</dbReference>
<dbReference type="PROSITE" id="PS00108">
    <property type="entry name" value="PROTEIN_KINASE_ST"/>
    <property type="match status" value="1"/>
</dbReference>
<dbReference type="GO" id="GO:0046872">
    <property type="term" value="F:metal ion binding"/>
    <property type="evidence" value="ECO:0007669"/>
    <property type="project" value="UniProtKB-KW"/>
</dbReference>
<dbReference type="GO" id="GO:0005524">
    <property type="term" value="F:ATP binding"/>
    <property type="evidence" value="ECO:0007669"/>
    <property type="project" value="UniProtKB-KW"/>
</dbReference>
<evidence type="ECO:0000256" key="5">
    <source>
        <dbReference type="ARBA" id="ARBA00022553"/>
    </source>
</evidence>
<evidence type="ECO:0000256" key="4">
    <source>
        <dbReference type="ARBA" id="ARBA00022527"/>
    </source>
</evidence>
<name>A0A7L3F6K7_9GRUI</name>
<keyword evidence="19" id="KW-0805">Transcription regulation</keyword>
<dbReference type="PANTHER" id="PTHR13954">
    <property type="entry name" value="IRE1-RELATED"/>
    <property type="match status" value="1"/>
</dbReference>
<evidence type="ECO:0000256" key="25">
    <source>
        <dbReference type="ARBA" id="ARBA00023268"/>
    </source>
</evidence>
<dbReference type="InterPro" id="IPR011009">
    <property type="entry name" value="Kinase-like_dom_sf"/>
</dbReference>
<dbReference type="FunFam" id="1.20.1440.180:FF:000001">
    <property type="entry name" value="Serine/threonine-protein kinase/endoribonuclease IRE1"/>
    <property type="match status" value="1"/>
</dbReference>
<keyword evidence="7" id="KW-0812">Transmembrane</keyword>
<comment type="cofactor">
    <cofactor evidence="1">
        <name>Mg(2+)</name>
        <dbReference type="ChEBI" id="CHEBI:18420"/>
    </cofactor>
</comment>
<dbReference type="SMART" id="SM00580">
    <property type="entry name" value="PUG"/>
    <property type="match status" value="1"/>
</dbReference>
<dbReference type="SMART" id="SM00220">
    <property type="entry name" value="S_TKc"/>
    <property type="match status" value="1"/>
</dbReference>
<evidence type="ECO:0000256" key="24">
    <source>
        <dbReference type="ARBA" id="ARBA00023230"/>
    </source>
</evidence>
<keyword evidence="8" id="KW-0053">Apoptosis</keyword>
<evidence type="ECO:0000256" key="22">
    <source>
        <dbReference type="ARBA" id="ARBA00023163"/>
    </source>
</evidence>
<dbReference type="Gene3D" id="1.20.1440.180">
    <property type="entry name" value="KEN domain"/>
    <property type="match status" value="1"/>
</dbReference>
<dbReference type="GO" id="GO:0006397">
    <property type="term" value="P:mRNA processing"/>
    <property type="evidence" value="ECO:0007669"/>
    <property type="project" value="InterPro"/>
</dbReference>